<dbReference type="CDD" id="cd00077">
    <property type="entry name" value="HDc"/>
    <property type="match status" value="1"/>
</dbReference>
<dbReference type="InterPro" id="IPR050124">
    <property type="entry name" value="tRNA_CCA-adding_enzyme"/>
</dbReference>
<gene>
    <name evidence="12" type="ORF">FJY68_09525</name>
</gene>
<keyword evidence="4" id="KW-0548">Nucleotidyltransferase</keyword>
<dbReference type="Pfam" id="PF01743">
    <property type="entry name" value="PolyA_pol"/>
    <property type="match status" value="1"/>
</dbReference>
<evidence type="ECO:0000313" key="12">
    <source>
        <dbReference type="EMBL" id="MBM3332072.1"/>
    </source>
</evidence>
<proteinExistence type="inferred from homology"/>
<dbReference type="GO" id="GO:0016779">
    <property type="term" value="F:nucleotidyltransferase activity"/>
    <property type="evidence" value="ECO:0007669"/>
    <property type="project" value="UniProtKB-KW"/>
</dbReference>
<keyword evidence="3" id="KW-0819">tRNA processing</keyword>
<evidence type="ECO:0000256" key="10">
    <source>
        <dbReference type="SAM" id="MobiDB-lite"/>
    </source>
</evidence>
<dbReference type="EMBL" id="VGIR01000058">
    <property type="protein sequence ID" value="MBM3332072.1"/>
    <property type="molecule type" value="Genomic_DNA"/>
</dbReference>
<accession>A0A937XF81</accession>
<feature type="domain" description="HD/PDEase" evidence="11">
    <location>
        <begin position="242"/>
        <end position="463"/>
    </location>
</feature>
<dbReference type="GO" id="GO:0046872">
    <property type="term" value="F:metal ion binding"/>
    <property type="evidence" value="ECO:0007669"/>
    <property type="project" value="UniProtKB-KW"/>
</dbReference>
<dbReference type="Pfam" id="PF01966">
    <property type="entry name" value="HD"/>
    <property type="match status" value="1"/>
</dbReference>
<dbReference type="SUPFAM" id="SSF81301">
    <property type="entry name" value="Nucleotidyltransferase"/>
    <property type="match status" value="1"/>
</dbReference>
<dbReference type="InterPro" id="IPR006674">
    <property type="entry name" value="HD_domain"/>
</dbReference>
<evidence type="ECO:0000313" key="13">
    <source>
        <dbReference type="Proteomes" id="UP000779900"/>
    </source>
</evidence>
<dbReference type="GO" id="GO:0000166">
    <property type="term" value="F:nucleotide binding"/>
    <property type="evidence" value="ECO:0007669"/>
    <property type="project" value="UniProtKB-KW"/>
</dbReference>
<dbReference type="AlphaFoldDB" id="A0A937XF81"/>
<evidence type="ECO:0000256" key="1">
    <source>
        <dbReference type="ARBA" id="ARBA00001946"/>
    </source>
</evidence>
<dbReference type="SMART" id="SM00471">
    <property type="entry name" value="HDc"/>
    <property type="match status" value="1"/>
</dbReference>
<evidence type="ECO:0000256" key="9">
    <source>
        <dbReference type="RuleBase" id="RU003953"/>
    </source>
</evidence>
<dbReference type="GO" id="GO:0003723">
    <property type="term" value="F:RNA binding"/>
    <property type="evidence" value="ECO:0007669"/>
    <property type="project" value="UniProtKB-KW"/>
</dbReference>
<dbReference type="InterPro" id="IPR002646">
    <property type="entry name" value="PolA_pol_head_dom"/>
</dbReference>
<comment type="similarity">
    <text evidence="9">Belongs to the tRNA nucleotidyltransferase/poly(A) polymerase family.</text>
</comment>
<dbReference type="PANTHER" id="PTHR47545">
    <property type="entry name" value="MULTIFUNCTIONAL CCA PROTEIN"/>
    <property type="match status" value="1"/>
</dbReference>
<sequence>MTPASPDAILSLNVQEVIERTLRALGRPYERLLELKGARRLFLVGGTIRDILLGREPTDFDFAVSGSGLEFASAFARKVHGSLVVLSEPDDEARVVYYRDLTFDFNGFGNKRFEDDIRRRDFTANALAVEILPDGVGDILDIVAGRRDITERLLRPVTPDSLKLDPLRLLRAIRIALELDFRIDESVFDLGRLVTLKNTAPERIGAELLRIMECPGSYTYMRKLFDLGRLQDILPELVPLLADEDLREHSLRTYYKIEEIVTDDSYFHRFDLEWTAYFDKWGVSEAPAEVGGEKSDVGSQKSDTPADTVSQRPHVPASAPSTPDSPLPTPAPDSSLHSPPSSLPYRRALLKLAGLLHDTAKPETRFINVQGETHFYGHDSLGARAAARIGRDRLRLSRAQTAMLSTLVAEHMRLHLLATAPDLTDRAVRRFFRDLGEDAFGMMILCFADGWATAGRTGHLEDTIARMIDQRRAEAAKLKVKRFVTGNELIALGLKPGPVFKVILQELEDLQLEGVFSSTEQGLDYLKAHLPGLLAGKPE</sequence>
<evidence type="ECO:0000256" key="3">
    <source>
        <dbReference type="ARBA" id="ARBA00022694"/>
    </source>
</evidence>
<evidence type="ECO:0000256" key="5">
    <source>
        <dbReference type="ARBA" id="ARBA00022723"/>
    </source>
</evidence>
<evidence type="ECO:0000256" key="7">
    <source>
        <dbReference type="ARBA" id="ARBA00022842"/>
    </source>
</evidence>
<dbReference type="Gene3D" id="3.30.460.10">
    <property type="entry name" value="Beta Polymerase, domain 2"/>
    <property type="match status" value="1"/>
</dbReference>
<name>A0A937XF81_UNCW3</name>
<keyword evidence="6" id="KW-0547">Nucleotide-binding</keyword>
<dbReference type="InterPro" id="IPR032828">
    <property type="entry name" value="PolyA_RNA-bd"/>
</dbReference>
<comment type="cofactor">
    <cofactor evidence="1">
        <name>Mg(2+)</name>
        <dbReference type="ChEBI" id="CHEBI:18420"/>
    </cofactor>
</comment>
<feature type="region of interest" description="Disordered" evidence="10">
    <location>
        <begin position="289"/>
        <end position="340"/>
    </location>
</feature>
<dbReference type="Proteomes" id="UP000779900">
    <property type="component" value="Unassembled WGS sequence"/>
</dbReference>
<reference evidence="12" key="1">
    <citation type="submission" date="2019-03" db="EMBL/GenBank/DDBJ databases">
        <title>Lake Tanganyika Metagenome-Assembled Genomes (MAGs).</title>
        <authorList>
            <person name="Tran P."/>
        </authorList>
    </citation>
    <scope>NUCLEOTIDE SEQUENCE</scope>
    <source>
        <strain evidence="12">K_DeepCast_150m_m2_040</strain>
    </source>
</reference>
<evidence type="ECO:0000256" key="2">
    <source>
        <dbReference type="ARBA" id="ARBA00022679"/>
    </source>
</evidence>
<dbReference type="Gene3D" id="1.10.3090.10">
    <property type="entry name" value="cca-adding enzyme, domain 2"/>
    <property type="match status" value="1"/>
</dbReference>
<evidence type="ECO:0000256" key="4">
    <source>
        <dbReference type="ARBA" id="ARBA00022695"/>
    </source>
</evidence>
<organism evidence="12 13">
    <name type="scientific">candidate division WOR-3 bacterium</name>
    <dbReference type="NCBI Taxonomy" id="2052148"/>
    <lineage>
        <taxon>Bacteria</taxon>
        <taxon>Bacteria division WOR-3</taxon>
    </lineage>
</organism>
<evidence type="ECO:0000256" key="8">
    <source>
        <dbReference type="ARBA" id="ARBA00022884"/>
    </source>
</evidence>
<evidence type="ECO:0000256" key="6">
    <source>
        <dbReference type="ARBA" id="ARBA00022741"/>
    </source>
</evidence>
<dbReference type="SUPFAM" id="SSF81891">
    <property type="entry name" value="Poly A polymerase C-terminal region-like"/>
    <property type="match status" value="1"/>
</dbReference>
<protein>
    <submittedName>
        <fullName evidence="12">HD domain-containing protein</fullName>
    </submittedName>
</protein>
<evidence type="ECO:0000259" key="11">
    <source>
        <dbReference type="SMART" id="SM00471"/>
    </source>
</evidence>
<keyword evidence="8 9" id="KW-0694">RNA-binding</keyword>
<dbReference type="InterPro" id="IPR043519">
    <property type="entry name" value="NT_sf"/>
</dbReference>
<dbReference type="InterPro" id="IPR003607">
    <property type="entry name" value="HD/PDEase_dom"/>
</dbReference>
<dbReference type="Pfam" id="PF12627">
    <property type="entry name" value="PolyA_pol_RNAbd"/>
    <property type="match status" value="1"/>
</dbReference>
<keyword evidence="5" id="KW-0479">Metal-binding</keyword>
<dbReference type="GO" id="GO:0008033">
    <property type="term" value="P:tRNA processing"/>
    <property type="evidence" value="ECO:0007669"/>
    <property type="project" value="UniProtKB-KW"/>
</dbReference>
<keyword evidence="7" id="KW-0460">Magnesium</keyword>
<comment type="caution">
    <text evidence="12">The sequence shown here is derived from an EMBL/GenBank/DDBJ whole genome shotgun (WGS) entry which is preliminary data.</text>
</comment>
<feature type="compositionally biased region" description="Polar residues" evidence="10">
    <location>
        <begin position="297"/>
        <end position="311"/>
    </location>
</feature>
<keyword evidence="2 9" id="KW-0808">Transferase</keyword>